<proteinExistence type="inferred from homology"/>
<comment type="subcellular location">
    <subcellularLocation>
        <location evidence="1">Cell envelope</location>
    </subcellularLocation>
</comment>
<feature type="chain" id="PRO_5025499691" evidence="5">
    <location>
        <begin position="31"/>
        <end position="498"/>
    </location>
</feature>
<keyword evidence="7" id="KW-1185">Reference proteome</keyword>
<evidence type="ECO:0000256" key="1">
    <source>
        <dbReference type="ARBA" id="ARBA00004196"/>
    </source>
</evidence>
<dbReference type="InterPro" id="IPR006059">
    <property type="entry name" value="SBP"/>
</dbReference>
<dbReference type="PROSITE" id="PS51318">
    <property type="entry name" value="TAT"/>
    <property type="match status" value="1"/>
</dbReference>
<dbReference type="RefSeq" id="WP_156608265.1">
    <property type="nucleotide sequence ID" value="NZ_WPCU01000004.1"/>
</dbReference>
<evidence type="ECO:0000313" key="7">
    <source>
        <dbReference type="Proteomes" id="UP000435304"/>
    </source>
</evidence>
<organism evidence="6 7">
    <name type="scientific">Auraticoccus cholistanensis</name>
    <dbReference type="NCBI Taxonomy" id="2656650"/>
    <lineage>
        <taxon>Bacteria</taxon>
        <taxon>Bacillati</taxon>
        <taxon>Actinomycetota</taxon>
        <taxon>Actinomycetes</taxon>
        <taxon>Propionibacteriales</taxon>
        <taxon>Propionibacteriaceae</taxon>
        <taxon>Auraticoccus</taxon>
    </lineage>
</organism>
<keyword evidence="3" id="KW-0813">Transport</keyword>
<comment type="similarity">
    <text evidence="2">Belongs to the bacterial solute-binding protein 1 family.</text>
</comment>
<evidence type="ECO:0000256" key="3">
    <source>
        <dbReference type="ARBA" id="ARBA00022448"/>
    </source>
</evidence>
<accession>A0A6A9UVM9</accession>
<evidence type="ECO:0000256" key="2">
    <source>
        <dbReference type="ARBA" id="ARBA00008520"/>
    </source>
</evidence>
<dbReference type="EMBL" id="WPCU01000004">
    <property type="protein sequence ID" value="MVA75267.1"/>
    <property type="molecule type" value="Genomic_DNA"/>
</dbReference>
<protein>
    <submittedName>
        <fullName evidence="6">Extracellular solute-binding protein</fullName>
    </submittedName>
</protein>
<dbReference type="PANTHER" id="PTHR43649:SF31">
    <property type="entry name" value="SN-GLYCEROL-3-PHOSPHATE-BINDING PERIPLASMIC PROTEIN UGPB"/>
    <property type="match status" value="1"/>
</dbReference>
<name>A0A6A9UVM9_9ACTN</name>
<reference evidence="6 7" key="1">
    <citation type="submission" date="2019-12" db="EMBL/GenBank/DDBJ databases">
        <title>Auraticoccus cholistani sp. nov., an actinomycete isolated from soil of Cholistan desert.</title>
        <authorList>
            <person name="Cheema M.T."/>
        </authorList>
    </citation>
    <scope>NUCLEOTIDE SEQUENCE [LARGE SCALE GENOMIC DNA]</scope>
    <source>
        <strain evidence="6 7">F435</strain>
    </source>
</reference>
<evidence type="ECO:0000256" key="4">
    <source>
        <dbReference type="ARBA" id="ARBA00022729"/>
    </source>
</evidence>
<dbReference type="AlphaFoldDB" id="A0A6A9UVM9"/>
<evidence type="ECO:0000256" key="5">
    <source>
        <dbReference type="SAM" id="SignalP"/>
    </source>
</evidence>
<dbReference type="PANTHER" id="PTHR43649">
    <property type="entry name" value="ARABINOSE-BINDING PROTEIN-RELATED"/>
    <property type="match status" value="1"/>
</dbReference>
<dbReference type="SUPFAM" id="SSF53850">
    <property type="entry name" value="Periplasmic binding protein-like II"/>
    <property type="match status" value="1"/>
</dbReference>
<feature type="signal peptide" evidence="5">
    <location>
        <begin position="1"/>
        <end position="30"/>
    </location>
</feature>
<dbReference type="GO" id="GO:0030313">
    <property type="term" value="C:cell envelope"/>
    <property type="evidence" value="ECO:0007669"/>
    <property type="project" value="UniProtKB-SubCell"/>
</dbReference>
<dbReference type="InterPro" id="IPR006311">
    <property type="entry name" value="TAT_signal"/>
</dbReference>
<dbReference type="Proteomes" id="UP000435304">
    <property type="component" value="Unassembled WGS sequence"/>
</dbReference>
<gene>
    <name evidence="6" type="ORF">GC722_04370</name>
</gene>
<comment type="caution">
    <text evidence="6">The sequence shown here is derived from an EMBL/GenBank/DDBJ whole genome shotgun (WGS) entry which is preliminary data.</text>
</comment>
<keyword evidence="4 5" id="KW-0732">Signal</keyword>
<dbReference type="InterPro" id="IPR050490">
    <property type="entry name" value="Bact_solute-bd_prot1"/>
</dbReference>
<sequence>MNDPLAARPAAALSRRRLLAGAGLATGAVAAGPLLSACTGSGDPAAPVASGGGAETGTVQWWDQFRPLTATFDSKLFRPFEAAHPGVTIERREMDGPALGEALQLARRSNQSPDVHSLAGLDGTPAALVANGWFQPIDDFVDVAALPIADQLLEGIHRFDGRLYSLPVFSGRWHDAVPWSNRTLLERAGVDPAADPGSWDDFRATMRQLRDGLPDGASALVVPSKVPSYLQQLVERLAMSAGAVGAVDPSTGEYAYASQPYLDAMELLVSLQADGVVHPASASMDTRDARARWAAGEAAVYLWGPWFIGGLKVNEPEAIEQGVGVWHIPTPDGGAPVIYSPPPGGTFWVSAQARLPRLGAQVMAAMLEPEFMRTLAGAMDQPPVLDELVAEADVEEAYRTNIEYMASDVRTAPQPQVRNPDVARVQAEMRDVHPNLGEIAQAVLTGSTSDYASALRTLSDQLTAERDRAVEAVSGDGAAVGVEDWVFSDWQPGQDWTP</sequence>
<dbReference type="Pfam" id="PF01547">
    <property type="entry name" value="SBP_bac_1"/>
    <property type="match status" value="1"/>
</dbReference>
<evidence type="ECO:0000313" key="6">
    <source>
        <dbReference type="EMBL" id="MVA75267.1"/>
    </source>
</evidence>
<dbReference type="Gene3D" id="3.40.190.10">
    <property type="entry name" value="Periplasmic binding protein-like II"/>
    <property type="match status" value="1"/>
</dbReference>